<keyword evidence="2" id="KW-0812">Transmembrane</keyword>
<gene>
    <name evidence="3" type="ORF">QTJ16_000890</name>
</gene>
<sequence length="228" mass="24360">MSTILSTPEPTKPSLRSTFDELEPPPMASRQQRTGAARLVESVGLGLMVLALASSIAIVATAGDTLGVYNKTTLGPEFPLALWPRDFDLRPTVALVTCGTIMTLCSVAFLLATKVPVIKNAHLVAAGISYLAPAVSLVAALVGTVFFYGVDASETNSSLQSWSCQWASIDMDVQPHWETLCAESRIALYLTIMLIPLQVSVLGAMAWSQRAAQKQPAPLERKESPAMS</sequence>
<feature type="region of interest" description="Disordered" evidence="1">
    <location>
        <begin position="1"/>
        <end position="32"/>
    </location>
</feature>
<keyword evidence="4" id="KW-1185">Reference proteome</keyword>
<keyword evidence="2" id="KW-0472">Membrane</keyword>
<feature type="compositionally biased region" description="Polar residues" evidence="1">
    <location>
        <begin position="1"/>
        <end position="17"/>
    </location>
</feature>
<evidence type="ECO:0000256" key="2">
    <source>
        <dbReference type="SAM" id="Phobius"/>
    </source>
</evidence>
<dbReference type="EMBL" id="JAUBYV010000001">
    <property type="protein sequence ID" value="KAK2630070.1"/>
    <property type="molecule type" value="Genomic_DNA"/>
</dbReference>
<dbReference type="Proteomes" id="UP001285354">
    <property type="component" value="Unassembled WGS sequence"/>
</dbReference>
<proteinExistence type="predicted"/>
<evidence type="ECO:0000256" key="1">
    <source>
        <dbReference type="SAM" id="MobiDB-lite"/>
    </source>
</evidence>
<feature type="transmembrane region" description="Helical" evidence="2">
    <location>
        <begin position="186"/>
        <end position="207"/>
    </location>
</feature>
<feature type="transmembrane region" description="Helical" evidence="2">
    <location>
        <begin position="123"/>
        <end position="148"/>
    </location>
</feature>
<dbReference type="AlphaFoldDB" id="A0AAD9T655"/>
<protein>
    <submittedName>
        <fullName evidence="3">Uncharacterized protein</fullName>
    </submittedName>
</protein>
<organism evidence="3 4">
    <name type="scientific">Diplocarpon rosae</name>
    <dbReference type="NCBI Taxonomy" id="946125"/>
    <lineage>
        <taxon>Eukaryota</taxon>
        <taxon>Fungi</taxon>
        <taxon>Dikarya</taxon>
        <taxon>Ascomycota</taxon>
        <taxon>Pezizomycotina</taxon>
        <taxon>Leotiomycetes</taxon>
        <taxon>Helotiales</taxon>
        <taxon>Drepanopezizaceae</taxon>
        <taxon>Diplocarpon</taxon>
    </lineage>
</organism>
<name>A0AAD9T655_9HELO</name>
<feature type="transmembrane region" description="Helical" evidence="2">
    <location>
        <begin position="92"/>
        <end position="111"/>
    </location>
</feature>
<evidence type="ECO:0000313" key="3">
    <source>
        <dbReference type="EMBL" id="KAK2630070.1"/>
    </source>
</evidence>
<keyword evidence="2" id="KW-1133">Transmembrane helix</keyword>
<reference evidence="3" key="1">
    <citation type="submission" date="2023-06" db="EMBL/GenBank/DDBJ databases">
        <title>Draft genome of Marssonina rosae.</title>
        <authorList>
            <person name="Cheng Q."/>
        </authorList>
    </citation>
    <scope>NUCLEOTIDE SEQUENCE</scope>
    <source>
        <strain evidence="3">R4</strain>
    </source>
</reference>
<accession>A0AAD9T655</accession>
<feature type="transmembrane region" description="Helical" evidence="2">
    <location>
        <begin position="39"/>
        <end position="62"/>
    </location>
</feature>
<evidence type="ECO:0000313" key="4">
    <source>
        <dbReference type="Proteomes" id="UP001285354"/>
    </source>
</evidence>
<comment type="caution">
    <text evidence="3">The sequence shown here is derived from an EMBL/GenBank/DDBJ whole genome shotgun (WGS) entry which is preliminary data.</text>
</comment>